<accession>A0A127KMX3</accession>
<evidence type="ECO:0000313" key="2">
    <source>
        <dbReference type="EMBL" id="AOO11914.1"/>
    </source>
</evidence>
<organism evidence="1 7">
    <name type="scientific">Cyanophage S-RIM44</name>
    <dbReference type="NCBI Taxonomy" id="1278485"/>
    <lineage>
        <taxon>Viruses</taxon>
        <taxon>Duplodnaviria</taxon>
        <taxon>Heunggongvirae</taxon>
        <taxon>Uroviricota</taxon>
        <taxon>Caudoviricetes</taxon>
        <taxon>Pantevenvirales</taxon>
        <taxon>Kyanoviridae</taxon>
        <taxon>Vellamovirus</taxon>
        <taxon>Vellamovirus rhodeisland44</taxon>
    </lineage>
</organism>
<dbReference type="Proteomes" id="UP000225478">
    <property type="component" value="Segment"/>
</dbReference>
<dbReference type="EMBL" id="KU594607">
    <property type="protein sequence ID" value="AMO43442.1"/>
    <property type="molecule type" value="Genomic_DNA"/>
</dbReference>
<evidence type="ECO:0000313" key="3">
    <source>
        <dbReference type="EMBL" id="AOO12615.1"/>
    </source>
</evidence>
<reference evidence="1 7" key="2">
    <citation type="submission" date="2016-01" db="EMBL/GenBank/DDBJ databases">
        <title>The genomic content and context of auxiliary metabolic genes in marine cyanophages.</title>
        <authorList>
            <person name="Marston M.F."/>
            <person name="Martiny J.B.H."/>
            <person name="Crummett L.T."/>
        </authorList>
    </citation>
    <scope>NUCLEOTIDE SEQUENCE [LARGE SCALE GENOMIC DNA]</scope>
    <source>
        <strain evidence="1">W2_07_0710</strain>
    </source>
</reference>
<protein>
    <submittedName>
        <fullName evidence="1">Uncharacterized protein</fullName>
    </submittedName>
</protein>
<evidence type="ECO:0000313" key="4">
    <source>
        <dbReference type="EMBL" id="AOO13081.1"/>
    </source>
</evidence>
<gene>
    <name evidence="2" type="ORF">Np050604_202</name>
    <name evidence="3" type="ORF">Sn080709_202</name>
    <name evidence="4" type="ORF">W2100709_203</name>
    <name evidence="1" type="ORF">W270710_202</name>
</gene>
<dbReference type="EMBL" id="KX349292">
    <property type="protein sequence ID" value="AOO11914.1"/>
    <property type="molecule type" value="Genomic_DNA"/>
</dbReference>
<sequence length="95" mass="10702">MSNSRNDLDFIRDMLIMALNEKRDNIIGDLFKMYEQVQNRPTIPDGNINIDKLVTGLGTEYNFNLSSEYLDSSVGNIEIGSSLNNDVISFGDYTS</sequence>
<evidence type="ECO:0000313" key="7">
    <source>
        <dbReference type="Proteomes" id="UP000225786"/>
    </source>
</evidence>
<reference evidence="5 6" key="1">
    <citation type="journal article" date="2016" name="Environ. Microbiol.">
        <title>Genomic diversification of marine cyanophages into stable ecotypes.</title>
        <authorList>
            <person name="Marston M.F."/>
            <person name="Martiny J.B."/>
        </authorList>
    </citation>
    <scope>NUCLEOTIDE SEQUENCE [LARGE SCALE GENOMIC DNA]</scope>
    <source>
        <strain evidence="2">Np_05_0604</strain>
        <strain evidence="3">Sn_08_0709</strain>
        <strain evidence="4">W2_10_0709</strain>
    </source>
</reference>
<dbReference type="Proteomes" id="UP000222561">
    <property type="component" value="Segment"/>
</dbReference>
<dbReference type="EMBL" id="KX349295">
    <property type="protein sequence ID" value="AOO12615.1"/>
    <property type="molecule type" value="Genomic_DNA"/>
</dbReference>
<evidence type="ECO:0000313" key="5">
    <source>
        <dbReference type="Proteomes" id="UP000222561"/>
    </source>
</evidence>
<proteinExistence type="predicted"/>
<name>A0A127KMX3_9CAUD</name>
<dbReference type="Proteomes" id="UP000225786">
    <property type="component" value="Segment"/>
</dbReference>
<dbReference type="Proteomes" id="UP000225402">
    <property type="component" value="Segment"/>
</dbReference>
<evidence type="ECO:0000313" key="6">
    <source>
        <dbReference type="Proteomes" id="UP000225402"/>
    </source>
</evidence>
<dbReference type="EMBL" id="KX349297">
    <property type="protein sequence ID" value="AOO13081.1"/>
    <property type="molecule type" value="Genomic_DNA"/>
</dbReference>
<evidence type="ECO:0000313" key="1">
    <source>
        <dbReference type="EMBL" id="AMO43442.1"/>
    </source>
</evidence>